<reference evidence="3" key="1">
    <citation type="submission" date="2019-06" db="EMBL/GenBank/DDBJ databases">
        <authorList>
            <person name="Zheng W."/>
        </authorList>
    </citation>
    <scope>NUCLEOTIDE SEQUENCE</scope>
    <source>
        <strain evidence="3">QDHG01</strain>
    </source>
</reference>
<dbReference type="Pfam" id="PF00027">
    <property type="entry name" value="cNMP_binding"/>
    <property type="match status" value="2"/>
</dbReference>
<dbReference type="CDD" id="cd00038">
    <property type="entry name" value="CAP_ED"/>
    <property type="match status" value="2"/>
</dbReference>
<accession>A0A8J8P3C9</accession>
<evidence type="ECO:0000313" key="4">
    <source>
        <dbReference type="Proteomes" id="UP000785679"/>
    </source>
</evidence>
<feature type="domain" description="Cyclic nucleotide-binding" evidence="2">
    <location>
        <begin position="197"/>
        <end position="258"/>
    </location>
</feature>
<dbReference type="InterPro" id="IPR014710">
    <property type="entry name" value="RmlC-like_jellyroll"/>
</dbReference>
<dbReference type="GO" id="GO:0034236">
    <property type="term" value="F:protein kinase A catalytic subunit binding"/>
    <property type="evidence" value="ECO:0007669"/>
    <property type="project" value="TreeGrafter"/>
</dbReference>
<dbReference type="GO" id="GO:0004862">
    <property type="term" value="F:cAMP-dependent protein kinase inhibitor activity"/>
    <property type="evidence" value="ECO:0007669"/>
    <property type="project" value="TreeGrafter"/>
</dbReference>
<dbReference type="SMART" id="SM00100">
    <property type="entry name" value="cNMP"/>
    <property type="match status" value="1"/>
</dbReference>
<dbReference type="Proteomes" id="UP000785679">
    <property type="component" value="Unassembled WGS sequence"/>
</dbReference>
<proteinExistence type="predicted"/>
<dbReference type="PANTHER" id="PTHR11635">
    <property type="entry name" value="CAMP-DEPENDENT PROTEIN KINASE REGULATORY CHAIN"/>
    <property type="match status" value="1"/>
</dbReference>
<dbReference type="PROSITE" id="PS50042">
    <property type="entry name" value="CNMP_BINDING_3"/>
    <property type="match status" value="2"/>
</dbReference>
<feature type="region of interest" description="Disordered" evidence="1">
    <location>
        <begin position="18"/>
        <end position="39"/>
    </location>
</feature>
<organism evidence="3 4">
    <name type="scientific">Halteria grandinella</name>
    <dbReference type="NCBI Taxonomy" id="5974"/>
    <lineage>
        <taxon>Eukaryota</taxon>
        <taxon>Sar</taxon>
        <taxon>Alveolata</taxon>
        <taxon>Ciliophora</taxon>
        <taxon>Intramacronucleata</taxon>
        <taxon>Spirotrichea</taxon>
        <taxon>Stichotrichia</taxon>
        <taxon>Sporadotrichida</taxon>
        <taxon>Halteriidae</taxon>
        <taxon>Halteria</taxon>
    </lineage>
</organism>
<keyword evidence="4" id="KW-1185">Reference proteome</keyword>
<dbReference type="GO" id="GO:0005952">
    <property type="term" value="C:cAMP-dependent protein kinase complex"/>
    <property type="evidence" value="ECO:0007669"/>
    <property type="project" value="InterPro"/>
</dbReference>
<feature type="region of interest" description="Disordered" evidence="1">
    <location>
        <begin position="68"/>
        <end position="87"/>
    </location>
</feature>
<dbReference type="GO" id="GO:0005829">
    <property type="term" value="C:cytosol"/>
    <property type="evidence" value="ECO:0007669"/>
    <property type="project" value="TreeGrafter"/>
</dbReference>
<dbReference type="InterPro" id="IPR000595">
    <property type="entry name" value="cNMP-bd_dom"/>
</dbReference>
<feature type="region of interest" description="Disordered" evidence="1">
    <location>
        <begin position="450"/>
        <end position="471"/>
    </location>
</feature>
<protein>
    <recommendedName>
        <fullName evidence="2">Cyclic nucleotide-binding domain-containing protein</fullName>
    </recommendedName>
</protein>
<dbReference type="GO" id="GO:0030552">
    <property type="term" value="F:cAMP binding"/>
    <property type="evidence" value="ECO:0007669"/>
    <property type="project" value="TreeGrafter"/>
</dbReference>
<gene>
    <name evidence="3" type="ORF">FGO68_gene16462</name>
</gene>
<name>A0A8J8P3C9_HALGN</name>
<dbReference type="EMBL" id="RRYP01002207">
    <property type="protein sequence ID" value="TNV85029.1"/>
    <property type="molecule type" value="Genomic_DNA"/>
</dbReference>
<dbReference type="AlphaFoldDB" id="A0A8J8P3C9"/>
<dbReference type="OrthoDB" id="417078at2759"/>
<evidence type="ECO:0000256" key="1">
    <source>
        <dbReference type="SAM" id="MobiDB-lite"/>
    </source>
</evidence>
<dbReference type="InterPro" id="IPR050503">
    <property type="entry name" value="cAMP-dep_PK_reg_su-like"/>
</dbReference>
<evidence type="ECO:0000259" key="2">
    <source>
        <dbReference type="PROSITE" id="PS50042"/>
    </source>
</evidence>
<comment type="caution">
    <text evidence="3">The sequence shown here is derived from an EMBL/GenBank/DDBJ whole genome shotgun (WGS) entry which is preliminary data.</text>
</comment>
<evidence type="ECO:0000313" key="3">
    <source>
        <dbReference type="EMBL" id="TNV85029.1"/>
    </source>
</evidence>
<dbReference type="InterPro" id="IPR018490">
    <property type="entry name" value="cNMP-bd_dom_sf"/>
</dbReference>
<dbReference type="SUPFAM" id="SSF51206">
    <property type="entry name" value="cAMP-binding domain-like"/>
    <property type="match status" value="2"/>
</dbReference>
<sequence length="831" mass="94635">MPNLQSLADILRKPINKIEEEEEYSDRQGGNQQDSKAPRQSVMNKMLTATGNNLRSQLIKRASIFHTPETQPHHNQHGGQQHGGTSAPILLRRGSFLTSSELALQNSLAIHRRTSILPTDNNQIPFARRNSMLITDKNLTNKVSDRRTSIRAYENSMFLTAIHLTQQMEDEKQKRKDQMKKLLAQKLKENDPGFFTIAFLNDGQAFGEMALIHNKPRMATVRCVQKTHLIVLTKEAFEAVIGKMEKRLLNEKLDFMQNLPFFHMVARNTIARITYSLKKKTYKKGQMLFREGDDAKTVYLIMSGEVEITKIRRYKTDPESHAIGTIVKDPLKAKKQQTELFNKNNKTQRQHLSLFILGRGQLIGDEDVILEKDNYQTTCKCISSHIDVFELTREEFRKIIQTGPNTWSIIKENAEKKGKRIEQISEFHNESNFRQIESSKQLRKIDMIIKTPSSAKKDEEPVSRNKPDFNAPAELSKQSLQKLNEIIHDAQQQRQLSPVRSPQYKPGQRIFRNIDRTPQMIDGNVSLGQGSSGQGGAGNRISKDSQLKIFKNMQSIGSVSHEDSDSLVESESIISELKQSVESLPRKSKVTKIVKENRRTLMISTDGLPEIKQGVNQLLSRNSPANQTATSQKNPMKIFLQSAQNQNRGGMQKQYPQATLFSKKPPMSTTNKQNITTSDPQLKTTINTTNLQEMSKISMFVPQMHRYRSPSKTQMKFFKKPSLLEIGEIPQNEFNLQSVEIQKFTPQIVSVKNEQKKFFNFEGKIGAGPKLARLSQQDIPSITYKMSSSTTSNNGNSIFASSLKNSKANMLYGILRKSVVEQQYHLQSNNR</sequence>
<dbReference type="PANTHER" id="PTHR11635:SF152">
    <property type="entry name" value="CAMP-DEPENDENT PROTEIN KINASE TYPE I REGULATORY SUBUNIT-RELATED"/>
    <property type="match status" value="1"/>
</dbReference>
<feature type="compositionally biased region" description="Basic and acidic residues" evidence="1">
    <location>
        <begin position="455"/>
        <end position="467"/>
    </location>
</feature>
<feature type="domain" description="Cyclic nucleotide-binding" evidence="2">
    <location>
        <begin position="261"/>
        <end position="400"/>
    </location>
</feature>
<dbReference type="Gene3D" id="2.60.120.10">
    <property type="entry name" value="Jelly Rolls"/>
    <property type="match status" value="2"/>
</dbReference>